<organism evidence="1 2">
    <name type="scientific">Streptomyces carpinensis</name>
    <dbReference type="NCBI Taxonomy" id="66369"/>
    <lineage>
        <taxon>Bacteria</taxon>
        <taxon>Bacillati</taxon>
        <taxon>Actinomycetota</taxon>
        <taxon>Actinomycetes</taxon>
        <taxon>Kitasatosporales</taxon>
        <taxon>Streptomycetaceae</taxon>
        <taxon>Streptomyces</taxon>
    </lineage>
</organism>
<dbReference type="Proteomes" id="UP001458415">
    <property type="component" value="Unassembled WGS sequence"/>
</dbReference>
<evidence type="ECO:0000313" key="1">
    <source>
        <dbReference type="EMBL" id="MER6979374.1"/>
    </source>
</evidence>
<dbReference type="EMBL" id="JBEPCU010000360">
    <property type="protein sequence ID" value="MER6979374.1"/>
    <property type="molecule type" value="Genomic_DNA"/>
</dbReference>
<evidence type="ECO:0000313" key="2">
    <source>
        <dbReference type="Proteomes" id="UP001458415"/>
    </source>
</evidence>
<name>A0ABV1W5B3_9ACTN</name>
<keyword evidence="2" id="KW-1185">Reference proteome</keyword>
<gene>
    <name evidence="1" type="ORF">ABT317_20900</name>
</gene>
<reference evidence="1 2" key="1">
    <citation type="submission" date="2024-06" db="EMBL/GenBank/DDBJ databases">
        <title>The Natural Products Discovery Center: Release of the First 8490 Sequenced Strains for Exploring Actinobacteria Biosynthetic Diversity.</title>
        <authorList>
            <person name="Kalkreuter E."/>
            <person name="Kautsar S.A."/>
            <person name="Yang D."/>
            <person name="Bader C.D."/>
            <person name="Teijaro C.N."/>
            <person name="Fluegel L."/>
            <person name="Davis C.M."/>
            <person name="Simpson J.R."/>
            <person name="Lauterbach L."/>
            <person name="Steele A.D."/>
            <person name="Gui C."/>
            <person name="Meng S."/>
            <person name="Li G."/>
            <person name="Viehrig K."/>
            <person name="Ye F."/>
            <person name="Su P."/>
            <person name="Kiefer A.F."/>
            <person name="Nichols A."/>
            <person name="Cepeda A.J."/>
            <person name="Yan W."/>
            <person name="Fan B."/>
            <person name="Jiang Y."/>
            <person name="Adhikari A."/>
            <person name="Zheng C.-J."/>
            <person name="Schuster L."/>
            <person name="Cowan T.M."/>
            <person name="Smanski M.J."/>
            <person name="Chevrette M.G."/>
            <person name="De Carvalho L.P.S."/>
            <person name="Shen B."/>
        </authorList>
    </citation>
    <scope>NUCLEOTIDE SEQUENCE [LARGE SCALE GENOMIC DNA]</scope>
    <source>
        <strain evidence="1 2">NPDC000634</strain>
    </source>
</reference>
<proteinExistence type="predicted"/>
<comment type="caution">
    <text evidence="1">The sequence shown here is derived from an EMBL/GenBank/DDBJ whole genome shotgun (WGS) entry which is preliminary data.</text>
</comment>
<sequence>MSVMAIALLIGAGFLPHAEPPEMGHIELVFSPFAVWIKAVCASHRKSVQVDKQGITLYRVLPFRRPEFVAWSEVVAVDRSAKGPPWRRSSDLEVYRRTPRPTGARPSTNPRLEALDTYLAAQVDPDFVETFQNTSRIRRSTTLSRIDPVHLATAVAHLAPGVRHFGDLGDVALGGQARGRQSDATS</sequence>
<protein>
    <submittedName>
        <fullName evidence="1">Uncharacterized protein</fullName>
    </submittedName>
</protein>
<accession>A0ABV1W5B3</accession>